<feature type="region of interest" description="Disordered" evidence="1">
    <location>
        <begin position="411"/>
        <end position="432"/>
    </location>
</feature>
<comment type="caution">
    <text evidence="2">The sequence shown here is derived from an EMBL/GenBank/DDBJ whole genome shotgun (WGS) entry which is preliminary data.</text>
</comment>
<gene>
    <name evidence="2" type="ORF">CCMP2556_LOCUS21058</name>
</gene>
<dbReference type="InterPro" id="IPR051783">
    <property type="entry name" value="NAD(P)-dependent_oxidoreduct"/>
</dbReference>
<evidence type="ECO:0000256" key="1">
    <source>
        <dbReference type="SAM" id="MobiDB-lite"/>
    </source>
</evidence>
<evidence type="ECO:0000313" key="2">
    <source>
        <dbReference type="EMBL" id="CAK9038509.1"/>
    </source>
</evidence>
<proteinExistence type="predicted"/>
<protein>
    <submittedName>
        <fullName evidence="2">Uncharacterized protein</fullName>
    </submittedName>
</protein>
<dbReference type="PANTHER" id="PTHR48079">
    <property type="entry name" value="PROTEIN YEEZ"/>
    <property type="match status" value="1"/>
</dbReference>
<evidence type="ECO:0000313" key="3">
    <source>
        <dbReference type="Proteomes" id="UP001642484"/>
    </source>
</evidence>
<organism evidence="2 3">
    <name type="scientific">Durusdinium trenchii</name>
    <dbReference type="NCBI Taxonomy" id="1381693"/>
    <lineage>
        <taxon>Eukaryota</taxon>
        <taxon>Sar</taxon>
        <taxon>Alveolata</taxon>
        <taxon>Dinophyceae</taxon>
        <taxon>Suessiales</taxon>
        <taxon>Symbiodiniaceae</taxon>
        <taxon>Durusdinium</taxon>
    </lineage>
</organism>
<keyword evidence="3" id="KW-1185">Reference proteome</keyword>
<dbReference type="Proteomes" id="UP001642484">
    <property type="component" value="Unassembled WGS sequence"/>
</dbReference>
<dbReference type="PANTHER" id="PTHR48079:SF6">
    <property type="entry name" value="NAD(P)-BINDING DOMAIN-CONTAINING PROTEIN-RELATED"/>
    <property type="match status" value="1"/>
</dbReference>
<sequence length="441" mass="48157">MTLAAAMRKAFGEVKEEGRDEVKEEVKDEVEKKVKEGDGWAKGSGRQRALSRTATEALATVAGTLVGLRKEWDESVRNFQKLHAVGFCGFEVAAEEIEAAACTVVAQTTLEMLKRIFIHNVDSYIGRALVKELRKADGGLHRFFGTVKSGSSAPPAVKRVVCRDDPKKAKKMAETMQSCRLVVINLNDCSLEDLHFAITALKVDPKVTPPHVLGELESEVIFLVISSVMVWADTKPEAPGQAIKDGPRRVPGTCGVAGRLRGWWTPKSLQASDYLRRVPQAGSKFEQWKEMEDLVFRCFNREASQVKAFVVAGGLLYGEGEEIFAPAFQDARGVSDSMVDMSPGVNKVPRVHVRDLARLVRQVSLTAEGINPLEATPYFLAVDQPPSAVLQTDLVGIVDKVGEHYEVPRVDAEATPGSPDGAADGAPDLTPWGVCRLQHRT</sequence>
<dbReference type="InterPro" id="IPR036291">
    <property type="entry name" value="NAD(P)-bd_dom_sf"/>
</dbReference>
<reference evidence="2 3" key="1">
    <citation type="submission" date="2024-02" db="EMBL/GenBank/DDBJ databases">
        <authorList>
            <person name="Chen Y."/>
            <person name="Shah S."/>
            <person name="Dougan E. K."/>
            <person name="Thang M."/>
            <person name="Chan C."/>
        </authorList>
    </citation>
    <scope>NUCLEOTIDE SEQUENCE [LARGE SCALE GENOMIC DNA]</scope>
</reference>
<accession>A0ABP0LIW7</accession>
<dbReference type="SUPFAM" id="SSF51735">
    <property type="entry name" value="NAD(P)-binding Rossmann-fold domains"/>
    <property type="match status" value="1"/>
</dbReference>
<dbReference type="EMBL" id="CAXAMN010012558">
    <property type="protein sequence ID" value="CAK9038509.1"/>
    <property type="molecule type" value="Genomic_DNA"/>
</dbReference>
<name>A0ABP0LIW7_9DINO</name>
<dbReference type="Gene3D" id="3.40.50.720">
    <property type="entry name" value="NAD(P)-binding Rossmann-like Domain"/>
    <property type="match status" value="1"/>
</dbReference>